<protein>
    <submittedName>
        <fullName evidence="1">Uncharacterized protein</fullName>
    </submittedName>
</protein>
<dbReference type="EMBL" id="QTSX02000195">
    <property type="protein sequence ID" value="KAJ9087801.1"/>
    <property type="molecule type" value="Genomic_DNA"/>
</dbReference>
<organism evidence="1 2">
    <name type="scientific">Entomophthora muscae</name>
    <dbReference type="NCBI Taxonomy" id="34485"/>
    <lineage>
        <taxon>Eukaryota</taxon>
        <taxon>Fungi</taxon>
        <taxon>Fungi incertae sedis</taxon>
        <taxon>Zoopagomycota</taxon>
        <taxon>Entomophthoromycotina</taxon>
        <taxon>Entomophthoromycetes</taxon>
        <taxon>Entomophthorales</taxon>
        <taxon>Entomophthoraceae</taxon>
        <taxon>Entomophthora</taxon>
    </lineage>
</organism>
<proteinExistence type="predicted"/>
<accession>A0ACC2UM04</accession>
<evidence type="ECO:0000313" key="1">
    <source>
        <dbReference type="EMBL" id="KAJ9087801.1"/>
    </source>
</evidence>
<dbReference type="Proteomes" id="UP001165960">
    <property type="component" value="Unassembled WGS sequence"/>
</dbReference>
<name>A0ACC2UM04_9FUNG</name>
<comment type="caution">
    <text evidence="1">The sequence shown here is derived from an EMBL/GenBank/DDBJ whole genome shotgun (WGS) entry which is preliminary data.</text>
</comment>
<reference evidence="1" key="1">
    <citation type="submission" date="2022-04" db="EMBL/GenBank/DDBJ databases">
        <title>Genome of the entomopathogenic fungus Entomophthora muscae.</title>
        <authorList>
            <person name="Elya C."/>
            <person name="Lovett B.R."/>
            <person name="Lee E."/>
            <person name="Macias A.M."/>
            <person name="Hajek A.E."/>
            <person name="De Bivort B.L."/>
            <person name="Kasson M.T."/>
            <person name="De Fine Licht H.H."/>
            <person name="Stajich J.E."/>
        </authorList>
    </citation>
    <scope>NUCLEOTIDE SEQUENCE</scope>
    <source>
        <strain evidence="1">Berkeley</strain>
    </source>
</reference>
<evidence type="ECO:0000313" key="2">
    <source>
        <dbReference type="Proteomes" id="UP001165960"/>
    </source>
</evidence>
<gene>
    <name evidence="1" type="ORF">DSO57_1029501</name>
</gene>
<keyword evidence="2" id="KW-1185">Reference proteome</keyword>
<sequence>MDRFNGIFSKVFVSSKKAILYCQNLARLCGFSVRIRTSKTTTIYIVCSREGLPEPNRDQSKKRGRNSERCNCDWRIVLCRRAPDQWEFRRGKTMEHNHVVFSSEAFLDADISPMPQPTIQQISSQQCSPLPSLRSLDLPFHHTSGSISPTSGFSPGPSIHNIHQLPPLTKALSKIMQRPTPYSRPNSISFLLN</sequence>